<dbReference type="STRING" id="249408.BOO71_0007639"/>
<accession>A0A1U7NY45</accession>
<reference evidence="2 3" key="1">
    <citation type="submission" date="2017-01" db="EMBL/GenBank/DDBJ databases">
        <title>Genome Analysis of Deinococcus marmoris KOPRI26562.</title>
        <authorList>
            <person name="Kim J.H."/>
            <person name="Oh H.-M."/>
        </authorList>
    </citation>
    <scope>NUCLEOTIDE SEQUENCE [LARGE SCALE GENOMIC DNA]</scope>
    <source>
        <strain evidence="2 3">KOPRI26562</strain>
    </source>
</reference>
<keyword evidence="1" id="KW-1133">Transmembrane helix</keyword>
<evidence type="ECO:0000313" key="2">
    <source>
        <dbReference type="EMBL" id="OLV17830.1"/>
    </source>
</evidence>
<dbReference type="Proteomes" id="UP000186607">
    <property type="component" value="Unassembled WGS sequence"/>
</dbReference>
<dbReference type="AlphaFoldDB" id="A0A1U7NY45"/>
<organism evidence="2 3">
    <name type="scientific">Deinococcus marmoris</name>
    <dbReference type="NCBI Taxonomy" id="249408"/>
    <lineage>
        <taxon>Bacteria</taxon>
        <taxon>Thermotogati</taxon>
        <taxon>Deinococcota</taxon>
        <taxon>Deinococci</taxon>
        <taxon>Deinococcales</taxon>
        <taxon>Deinococcaceae</taxon>
        <taxon>Deinococcus</taxon>
    </lineage>
</organism>
<keyword evidence="1" id="KW-0812">Transmembrane</keyword>
<dbReference type="OrthoDB" id="76510at2"/>
<feature type="transmembrane region" description="Helical" evidence="1">
    <location>
        <begin position="21"/>
        <end position="39"/>
    </location>
</feature>
<comment type="caution">
    <text evidence="2">The sequence shown here is derived from an EMBL/GenBank/DDBJ whole genome shotgun (WGS) entry which is preliminary data.</text>
</comment>
<gene>
    <name evidence="2" type="ORF">BOO71_0007639</name>
</gene>
<dbReference type="EMBL" id="MSTI01000085">
    <property type="protein sequence ID" value="OLV17830.1"/>
    <property type="molecule type" value="Genomic_DNA"/>
</dbReference>
<evidence type="ECO:0000256" key="1">
    <source>
        <dbReference type="SAM" id="Phobius"/>
    </source>
</evidence>
<sequence length="101" mass="11145">MTNKTPASFWERELQRGLSGLIVAPMVLLVVPSLLVPLLPGRLPAVFLLSLALAILSYLALSRRWWARAGRDPLDLGGWRVLAIWMVVTSLLTGLIGLAWK</sequence>
<keyword evidence="3" id="KW-1185">Reference proteome</keyword>
<protein>
    <submittedName>
        <fullName evidence="2">Uncharacterized protein</fullName>
    </submittedName>
</protein>
<name>A0A1U7NY45_9DEIO</name>
<feature type="transmembrane region" description="Helical" evidence="1">
    <location>
        <begin position="82"/>
        <end position="100"/>
    </location>
</feature>
<feature type="transmembrane region" description="Helical" evidence="1">
    <location>
        <begin position="45"/>
        <end position="61"/>
    </location>
</feature>
<evidence type="ECO:0000313" key="3">
    <source>
        <dbReference type="Proteomes" id="UP000186607"/>
    </source>
</evidence>
<keyword evidence="1" id="KW-0472">Membrane</keyword>
<proteinExistence type="predicted"/>
<dbReference type="RefSeq" id="WP_075833042.1">
    <property type="nucleotide sequence ID" value="NZ_MSTI01000085.1"/>
</dbReference>